<dbReference type="PANTHER" id="PTHR42770">
    <property type="entry name" value="AMINO ACID TRANSPORTER-RELATED"/>
    <property type="match status" value="1"/>
</dbReference>
<dbReference type="PIRSF" id="PIRSF006060">
    <property type="entry name" value="AA_transporter"/>
    <property type="match status" value="1"/>
</dbReference>
<evidence type="ECO:0000313" key="10">
    <source>
        <dbReference type="Proteomes" id="UP001203104"/>
    </source>
</evidence>
<feature type="transmembrane region" description="Helical" evidence="6">
    <location>
        <begin position="238"/>
        <end position="263"/>
    </location>
</feature>
<dbReference type="GO" id="GO:0022857">
    <property type="term" value="F:transmembrane transporter activity"/>
    <property type="evidence" value="ECO:0007669"/>
    <property type="project" value="InterPro"/>
</dbReference>
<dbReference type="PANTHER" id="PTHR42770:SF7">
    <property type="entry name" value="MEMBRANE PROTEIN"/>
    <property type="match status" value="1"/>
</dbReference>
<protein>
    <submittedName>
        <fullName evidence="8">APC family permease</fullName>
    </submittedName>
    <submittedName>
        <fullName evidence="7">Serine/threonine exchanger SteT</fullName>
    </submittedName>
</protein>
<evidence type="ECO:0000313" key="7">
    <source>
        <dbReference type="EMBL" id="ASU14550.1"/>
    </source>
</evidence>
<dbReference type="Proteomes" id="UP000215452">
    <property type="component" value="Chromosome"/>
</dbReference>
<evidence type="ECO:0000313" key="8">
    <source>
        <dbReference type="EMBL" id="MCI8283403.1"/>
    </source>
</evidence>
<organism evidence="7 9">
    <name type="scientific">Mesomycoplasma hyopneumoniae</name>
    <name type="common">Mycoplasma hyopneumoniae</name>
    <dbReference type="NCBI Taxonomy" id="2099"/>
    <lineage>
        <taxon>Bacteria</taxon>
        <taxon>Bacillati</taxon>
        <taxon>Mycoplasmatota</taxon>
        <taxon>Mycoplasmoidales</taxon>
        <taxon>Metamycoplasmataceae</taxon>
        <taxon>Mesomycoplasma</taxon>
    </lineage>
</organism>
<feature type="transmembrane region" description="Helical" evidence="6">
    <location>
        <begin position="90"/>
        <end position="112"/>
    </location>
</feature>
<gene>
    <name evidence="7" type="primary">steT</name>
    <name evidence="7" type="ORF">CIB43_00662</name>
    <name evidence="8" type="ORF">FEF30_02355</name>
</gene>
<reference evidence="8 10" key="2">
    <citation type="submission" date="2019-05" db="EMBL/GenBank/DDBJ databases">
        <title>Genome sequencing and assembly of Mycoplasma hyopneumoniae strains UFV01 and UFV02.</title>
        <authorList>
            <person name="De Souza L.F."/>
            <person name="Gonzaga N.F."/>
            <person name="Santos M.R."/>
            <person name="Deeney A.S."/>
            <person name="Vidigal P.M.P."/>
            <person name="Moreira M.A.S."/>
            <person name="Fietto J.R.L."/>
            <person name="Bressan G.C."/>
            <person name="Rycroft A.N."/>
            <person name="Silva Junior A."/>
        </authorList>
    </citation>
    <scope>NUCLEOTIDE SEQUENCE [LARGE SCALE GENOMIC DNA]</scope>
    <source>
        <strain evidence="8 10">UFV01</strain>
    </source>
</reference>
<dbReference type="RefSeq" id="WP_094521675.1">
    <property type="nucleotide sequence ID" value="NZ_VBRV01000004.1"/>
</dbReference>
<feature type="transmembrane region" description="Helical" evidence="6">
    <location>
        <begin position="132"/>
        <end position="152"/>
    </location>
</feature>
<feature type="transmembrane region" description="Helical" evidence="6">
    <location>
        <begin position="380"/>
        <end position="399"/>
    </location>
</feature>
<reference evidence="7 9" key="1">
    <citation type="submission" date="2017-08" db="EMBL/GenBank/DDBJ databases">
        <title>The complete genome sequence of a Mycoplasma hyopneumoniae isolate in Korea.</title>
        <authorList>
            <person name="Han J."/>
            <person name="Lee N."/>
        </authorList>
    </citation>
    <scope>NUCLEOTIDE SEQUENCE [LARGE SCALE GENOMIC DNA]</scope>
    <source>
        <strain evidence="7 9">KM014</strain>
    </source>
</reference>
<keyword evidence="5 6" id="KW-0472">Membrane</keyword>
<evidence type="ECO:0000256" key="4">
    <source>
        <dbReference type="ARBA" id="ARBA00022989"/>
    </source>
</evidence>
<feature type="transmembrane region" description="Helical" evidence="6">
    <location>
        <begin position="43"/>
        <end position="69"/>
    </location>
</feature>
<evidence type="ECO:0000256" key="2">
    <source>
        <dbReference type="ARBA" id="ARBA00022475"/>
    </source>
</evidence>
<evidence type="ECO:0000256" key="6">
    <source>
        <dbReference type="SAM" id="Phobius"/>
    </source>
</evidence>
<accession>A0A223MAG5</accession>
<keyword evidence="2" id="KW-1003">Cell membrane</keyword>
<keyword evidence="4 6" id="KW-1133">Transmembrane helix</keyword>
<evidence type="ECO:0000256" key="5">
    <source>
        <dbReference type="ARBA" id="ARBA00023136"/>
    </source>
</evidence>
<name>A0A223MAG5_MESHO</name>
<sequence length="525" mass="57600">MTLKSSRKLGFFAALSMLVSSVVGIGIFFKNQSVADITGYNGYAWLFAWIIGGIISLFAAITFSEISFLKPTKLNGLPNWTWQTAGKKMGYAVLFNYSFYYSGILSIVLGFFSSEITIFFLQTAGADINVPVWGHLIIGTVFCIFFTSLNYISIKTSGWIALASTILKFIPLVFAVFAGILFPKTYNAGGSNAFVQTATNSFNFAKLILALPPVLFAYDSFLSVGSIHNRIEKANKRVPIIIIVGMIIIAVVYTLIGLSSALHNQGTISGLISDVFPKSSAKSISIFVGFFLLISTYGVTNSLSATYVNSVTDLVKLNAIVGAFSLKKKMSQAKVTIFYLAIILFFWALIIYIPSVSVPFPSANNSGSGYGTDVVVDSMSNFPTLIFMWVYMAVIIAYARKRKQLMDSSKQINKTLFWTAAIISSILIFTAMIAYIYAQIDAVTNEKNSSSGSGVFAANGLILTNQGNFLILIFHLFVFSTLPFINYLLIKIVDKINVLDYFKASEIENLESKIENLESKTATRT</sequence>
<evidence type="ECO:0000313" key="9">
    <source>
        <dbReference type="Proteomes" id="UP000215452"/>
    </source>
</evidence>
<feature type="transmembrane region" description="Helical" evidence="6">
    <location>
        <begin position="415"/>
        <end position="438"/>
    </location>
</feature>
<dbReference type="InterPro" id="IPR050367">
    <property type="entry name" value="APC_superfamily"/>
</dbReference>
<dbReference type="EMBL" id="CP022714">
    <property type="protein sequence ID" value="ASU14550.1"/>
    <property type="molecule type" value="Genomic_DNA"/>
</dbReference>
<feature type="transmembrane region" description="Helical" evidence="6">
    <location>
        <begin position="159"/>
        <end position="182"/>
    </location>
</feature>
<feature type="transmembrane region" description="Helical" evidence="6">
    <location>
        <begin position="337"/>
        <end position="360"/>
    </location>
</feature>
<keyword evidence="3 6" id="KW-0812">Transmembrane</keyword>
<proteinExistence type="predicted"/>
<dbReference type="Pfam" id="PF13520">
    <property type="entry name" value="AA_permease_2"/>
    <property type="match status" value="1"/>
</dbReference>
<dbReference type="GO" id="GO:0005886">
    <property type="term" value="C:plasma membrane"/>
    <property type="evidence" value="ECO:0007669"/>
    <property type="project" value="UniProtKB-SubCell"/>
</dbReference>
<evidence type="ECO:0000256" key="3">
    <source>
        <dbReference type="ARBA" id="ARBA00022692"/>
    </source>
</evidence>
<feature type="transmembrane region" description="Helical" evidence="6">
    <location>
        <begin position="469"/>
        <end position="489"/>
    </location>
</feature>
<dbReference type="AlphaFoldDB" id="A0A223MAG5"/>
<dbReference type="Proteomes" id="UP001203104">
    <property type="component" value="Unassembled WGS sequence"/>
</dbReference>
<feature type="transmembrane region" description="Helical" evidence="6">
    <location>
        <begin position="283"/>
        <end position="300"/>
    </location>
</feature>
<dbReference type="InterPro" id="IPR002293">
    <property type="entry name" value="AA/rel_permease1"/>
</dbReference>
<dbReference type="EMBL" id="VBRW01000005">
    <property type="protein sequence ID" value="MCI8283403.1"/>
    <property type="molecule type" value="Genomic_DNA"/>
</dbReference>
<comment type="subcellular location">
    <subcellularLocation>
        <location evidence="1">Cell membrane</location>
        <topology evidence="1">Multi-pass membrane protein</topology>
    </subcellularLocation>
</comment>
<evidence type="ECO:0000256" key="1">
    <source>
        <dbReference type="ARBA" id="ARBA00004651"/>
    </source>
</evidence>
<dbReference type="Gene3D" id="1.20.1740.10">
    <property type="entry name" value="Amino acid/polyamine transporter I"/>
    <property type="match status" value="1"/>
</dbReference>